<feature type="compositionally biased region" description="Low complexity" evidence="1">
    <location>
        <begin position="80"/>
        <end position="91"/>
    </location>
</feature>
<protein>
    <submittedName>
        <fullName evidence="2">Uncharacterized protein</fullName>
    </submittedName>
</protein>
<proteinExistence type="predicted"/>
<evidence type="ECO:0000256" key="1">
    <source>
        <dbReference type="SAM" id="MobiDB-lite"/>
    </source>
</evidence>
<feature type="region of interest" description="Disordered" evidence="1">
    <location>
        <begin position="75"/>
        <end position="109"/>
    </location>
</feature>
<gene>
    <name evidence="2" type="ORF">NDU88_005774</name>
</gene>
<sequence>MNALGPARWEETSRSRAWALRECHRALRVRIRRQSGRVARAELQPSIWGPPCGASLPWWPDTGMRQAGRFPLERAGAGGAAAEVAPGGAVPDSPERLHRGPLTAVETHE</sequence>
<name>A0AAV7PJ04_PLEWA</name>
<comment type="caution">
    <text evidence="2">The sequence shown here is derived from an EMBL/GenBank/DDBJ whole genome shotgun (WGS) entry which is preliminary data.</text>
</comment>
<dbReference type="EMBL" id="JANPWB010000011">
    <property type="protein sequence ID" value="KAJ1127372.1"/>
    <property type="molecule type" value="Genomic_DNA"/>
</dbReference>
<keyword evidence="3" id="KW-1185">Reference proteome</keyword>
<reference evidence="2" key="1">
    <citation type="journal article" date="2022" name="bioRxiv">
        <title>Sequencing and chromosome-scale assembly of the giantPleurodeles waltlgenome.</title>
        <authorList>
            <person name="Brown T."/>
            <person name="Elewa A."/>
            <person name="Iarovenko S."/>
            <person name="Subramanian E."/>
            <person name="Araus A.J."/>
            <person name="Petzold A."/>
            <person name="Susuki M."/>
            <person name="Suzuki K.-i.T."/>
            <person name="Hayashi T."/>
            <person name="Toyoda A."/>
            <person name="Oliveira C."/>
            <person name="Osipova E."/>
            <person name="Leigh N.D."/>
            <person name="Simon A."/>
            <person name="Yun M.H."/>
        </authorList>
    </citation>
    <scope>NUCLEOTIDE SEQUENCE</scope>
    <source>
        <strain evidence="2">20211129_DDA</strain>
        <tissue evidence="2">Liver</tissue>
    </source>
</reference>
<dbReference type="Proteomes" id="UP001066276">
    <property type="component" value="Chromosome 7"/>
</dbReference>
<accession>A0AAV7PJ04</accession>
<organism evidence="2 3">
    <name type="scientific">Pleurodeles waltl</name>
    <name type="common">Iberian ribbed newt</name>
    <dbReference type="NCBI Taxonomy" id="8319"/>
    <lineage>
        <taxon>Eukaryota</taxon>
        <taxon>Metazoa</taxon>
        <taxon>Chordata</taxon>
        <taxon>Craniata</taxon>
        <taxon>Vertebrata</taxon>
        <taxon>Euteleostomi</taxon>
        <taxon>Amphibia</taxon>
        <taxon>Batrachia</taxon>
        <taxon>Caudata</taxon>
        <taxon>Salamandroidea</taxon>
        <taxon>Salamandridae</taxon>
        <taxon>Pleurodelinae</taxon>
        <taxon>Pleurodeles</taxon>
    </lineage>
</organism>
<evidence type="ECO:0000313" key="3">
    <source>
        <dbReference type="Proteomes" id="UP001066276"/>
    </source>
</evidence>
<evidence type="ECO:0000313" key="2">
    <source>
        <dbReference type="EMBL" id="KAJ1127372.1"/>
    </source>
</evidence>
<dbReference type="AlphaFoldDB" id="A0AAV7PJ04"/>